<dbReference type="Pfam" id="PF01083">
    <property type="entry name" value="Cutinase"/>
    <property type="match status" value="1"/>
</dbReference>
<feature type="disulfide bond" evidence="8">
    <location>
        <begin position="156"/>
        <end position="163"/>
    </location>
</feature>
<evidence type="ECO:0000313" key="9">
    <source>
        <dbReference type="EMBL" id="PWW71860.1"/>
    </source>
</evidence>
<dbReference type="AlphaFoldDB" id="A0A317SE23"/>
<dbReference type="SUPFAM" id="SSF53474">
    <property type="entry name" value="alpha/beta-Hydrolases"/>
    <property type="match status" value="1"/>
</dbReference>
<dbReference type="STRING" id="42249.A0A317SE23"/>
<name>A0A317SE23_9PEZI</name>
<comment type="caution">
    <text evidence="9">The sequence shown here is derived from an EMBL/GenBank/DDBJ whole genome shotgun (WGS) entry which is preliminary data.</text>
</comment>
<evidence type="ECO:0000256" key="8">
    <source>
        <dbReference type="PIRSR" id="PIRSR611150-2"/>
    </source>
</evidence>
<dbReference type="InterPro" id="IPR029058">
    <property type="entry name" value="AB_hydrolase_fold"/>
</dbReference>
<organism evidence="9 10">
    <name type="scientific">Tuber magnatum</name>
    <name type="common">white Piedmont truffle</name>
    <dbReference type="NCBI Taxonomy" id="42249"/>
    <lineage>
        <taxon>Eukaryota</taxon>
        <taxon>Fungi</taxon>
        <taxon>Dikarya</taxon>
        <taxon>Ascomycota</taxon>
        <taxon>Pezizomycotina</taxon>
        <taxon>Pezizomycetes</taxon>
        <taxon>Pezizales</taxon>
        <taxon>Tuberaceae</taxon>
        <taxon>Tuber</taxon>
    </lineage>
</organism>
<evidence type="ECO:0000256" key="3">
    <source>
        <dbReference type="ARBA" id="ARBA00022487"/>
    </source>
</evidence>
<dbReference type="Proteomes" id="UP000246991">
    <property type="component" value="Unassembled WGS sequence"/>
</dbReference>
<keyword evidence="3" id="KW-0719">Serine esterase</keyword>
<sequence length="171" mass="18436">ANFLAKEPDPPSTIDDLISGVCTDVIIIWARGTGSTGNVGSALGRCFFTYMKGNLDYTIMAQGVLPYAANIRGIFWGGSPRGARSMVMMVMLAVEQCPRSKIVLAGFSQGAQILRKAVKRIPASVTENIVAVVSFSDYKEGQLLNGVLKDRHLSFCIEGDWVCDGKNTIVT</sequence>
<accession>A0A317SE23</accession>
<dbReference type="SMART" id="SM01110">
    <property type="entry name" value="Cutinase"/>
    <property type="match status" value="1"/>
</dbReference>
<keyword evidence="10" id="KW-1185">Reference proteome</keyword>
<feature type="disulfide bond" evidence="8">
    <location>
        <begin position="22"/>
        <end position="97"/>
    </location>
</feature>
<evidence type="ECO:0000256" key="6">
    <source>
        <dbReference type="ARBA" id="ARBA00023157"/>
    </source>
</evidence>
<reference evidence="9 10" key="1">
    <citation type="submission" date="2018-03" db="EMBL/GenBank/DDBJ databases">
        <title>Genomes of Pezizomycetes fungi and the evolution of truffles.</title>
        <authorList>
            <person name="Murat C."/>
            <person name="Payen T."/>
            <person name="Noel B."/>
            <person name="Kuo A."/>
            <person name="Martin F.M."/>
        </authorList>
    </citation>
    <scope>NUCLEOTIDE SEQUENCE [LARGE SCALE GENOMIC DNA]</scope>
    <source>
        <strain evidence="9">091103-1</strain>
    </source>
</reference>
<dbReference type="EMBL" id="PYWC01000132">
    <property type="protein sequence ID" value="PWW71860.1"/>
    <property type="molecule type" value="Genomic_DNA"/>
</dbReference>
<keyword evidence="5" id="KW-0378">Hydrolase</keyword>
<feature type="non-terminal residue" evidence="9">
    <location>
        <position position="171"/>
    </location>
</feature>
<evidence type="ECO:0000256" key="5">
    <source>
        <dbReference type="ARBA" id="ARBA00022801"/>
    </source>
</evidence>
<keyword evidence="6 8" id="KW-1015">Disulfide bond</keyword>
<dbReference type="EC" id="3.1.1.74" evidence="2"/>
<feature type="non-terminal residue" evidence="9">
    <location>
        <position position="1"/>
    </location>
</feature>
<dbReference type="OrthoDB" id="2975078at2759"/>
<gene>
    <name evidence="9" type="ORF">C7212DRAFT_64225</name>
</gene>
<evidence type="ECO:0000256" key="1">
    <source>
        <dbReference type="ARBA" id="ARBA00007534"/>
    </source>
</evidence>
<dbReference type="GO" id="GO:0050525">
    <property type="term" value="F:cutinase activity"/>
    <property type="evidence" value="ECO:0007669"/>
    <property type="project" value="UniProtKB-EC"/>
</dbReference>
<evidence type="ECO:0000256" key="7">
    <source>
        <dbReference type="ARBA" id="ARBA00034045"/>
    </source>
</evidence>
<evidence type="ECO:0000313" key="10">
    <source>
        <dbReference type="Proteomes" id="UP000246991"/>
    </source>
</evidence>
<dbReference type="PANTHER" id="PTHR48250:SF2">
    <property type="entry name" value="CUTINASE"/>
    <property type="match status" value="1"/>
</dbReference>
<comment type="catalytic activity">
    <reaction evidence="7">
        <text>cutin + H2O = cutin monomers.</text>
        <dbReference type="EC" id="3.1.1.74"/>
    </reaction>
</comment>
<protein>
    <recommendedName>
        <fullName evidence="2">cutinase</fullName>
        <ecNumber evidence="2">3.1.1.74</ecNumber>
    </recommendedName>
</protein>
<dbReference type="GO" id="GO:0005576">
    <property type="term" value="C:extracellular region"/>
    <property type="evidence" value="ECO:0007669"/>
    <property type="project" value="InterPro"/>
</dbReference>
<evidence type="ECO:0000256" key="4">
    <source>
        <dbReference type="ARBA" id="ARBA00022729"/>
    </source>
</evidence>
<dbReference type="Gene3D" id="3.40.50.1820">
    <property type="entry name" value="alpha/beta hydrolase"/>
    <property type="match status" value="1"/>
</dbReference>
<dbReference type="InterPro" id="IPR000675">
    <property type="entry name" value="Cutinase/axe"/>
</dbReference>
<comment type="similarity">
    <text evidence="1">Belongs to the cutinase family.</text>
</comment>
<proteinExistence type="inferred from homology"/>
<keyword evidence="4" id="KW-0732">Signal</keyword>
<evidence type="ECO:0000256" key="2">
    <source>
        <dbReference type="ARBA" id="ARBA00013095"/>
    </source>
</evidence>
<dbReference type="GO" id="GO:0016052">
    <property type="term" value="P:carbohydrate catabolic process"/>
    <property type="evidence" value="ECO:0007669"/>
    <property type="project" value="TreeGrafter"/>
</dbReference>
<dbReference type="InterPro" id="IPR011150">
    <property type="entry name" value="Cutinase_monf"/>
</dbReference>
<dbReference type="PANTHER" id="PTHR48250">
    <property type="entry name" value="CUTINASE 2-RELATED"/>
    <property type="match status" value="1"/>
</dbReference>